<dbReference type="InterPro" id="IPR029033">
    <property type="entry name" value="His_PPase_superfam"/>
</dbReference>
<proteinExistence type="predicted"/>
<keyword evidence="4" id="KW-1185">Reference proteome</keyword>
<evidence type="ECO:0000256" key="2">
    <source>
        <dbReference type="ARBA" id="ARBA00023235"/>
    </source>
</evidence>
<dbReference type="CDD" id="cd07067">
    <property type="entry name" value="HP_PGM_like"/>
    <property type="match status" value="1"/>
</dbReference>
<protein>
    <submittedName>
        <fullName evidence="3">Histidine phosphatase family protein</fullName>
    </submittedName>
</protein>
<dbReference type="RefSeq" id="WP_343762870.1">
    <property type="nucleotide sequence ID" value="NZ_BAAACG010000013.1"/>
</dbReference>
<dbReference type="PANTHER" id="PTHR48100">
    <property type="entry name" value="BROAD-SPECIFICITY PHOSPHATASE YOR283W-RELATED"/>
    <property type="match status" value="1"/>
</dbReference>
<dbReference type="EMBL" id="BAAACG010000013">
    <property type="protein sequence ID" value="GAA0744877.1"/>
    <property type="molecule type" value="Genomic_DNA"/>
</dbReference>
<accession>A0ABP3V1I1</accession>
<dbReference type="Proteomes" id="UP001501510">
    <property type="component" value="Unassembled WGS sequence"/>
</dbReference>
<organism evidence="3 4">
    <name type="scientific">Clostridium oceanicum</name>
    <dbReference type="NCBI Taxonomy" id="1543"/>
    <lineage>
        <taxon>Bacteria</taxon>
        <taxon>Bacillati</taxon>
        <taxon>Bacillota</taxon>
        <taxon>Clostridia</taxon>
        <taxon>Eubacteriales</taxon>
        <taxon>Clostridiaceae</taxon>
        <taxon>Clostridium</taxon>
    </lineage>
</organism>
<gene>
    <name evidence="3" type="ORF">GCM10008906_30430</name>
</gene>
<evidence type="ECO:0000313" key="3">
    <source>
        <dbReference type="EMBL" id="GAA0744877.1"/>
    </source>
</evidence>
<reference evidence="4" key="1">
    <citation type="journal article" date="2019" name="Int. J. Syst. Evol. Microbiol.">
        <title>The Global Catalogue of Microorganisms (GCM) 10K type strain sequencing project: providing services to taxonomists for standard genome sequencing and annotation.</title>
        <authorList>
            <consortium name="The Broad Institute Genomics Platform"/>
            <consortium name="The Broad Institute Genome Sequencing Center for Infectious Disease"/>
            <person name="Wu L."/>
            <person name="Ma J."/>
        </authorList>
    </citation>
    <scope>NUCLEOTIDE SEQUENCE [LARGE SCALE GENOMIC DNA]</scope>
    <source>
        <strain evidence="4">JCM 1407</strain>
    </source>
</reference>
<evidence type="ECO:0000256" key="1">
    <source>
        <dbReference type="ARBA" id="ARBA00023152"/>
    </source>
</evidence>
<dbReference type="InterPro" id="IPR013078">
    <property type="entry name" value="His_Pase_superF_clade-1"/>
</dbReference>
<name>A0ABP3V1I1_9CLOT</name>
<comment type="caution">
    <text evidence="3">The sequence shown here is derived from an EMBL/GenBank/DDBJ whole genome shotgun (WGS) entry which is preliminary data.</text>
</comment>
<keyword evidence="2" id="KW-0413">Isomerase</keyword>
<evidence type="ECO:0000313" key="4">
    <source>
        <dbReference type="Proteomes" id="UP001501510"/>
    </source>
</evidence>
<keyword evidence="1" id="KW-0324">Glycolysis</keyword>
<dbReference type="InterPro" id="IPR050275">
    <property type="entry name" value="PGM_Phosphatase"/>
</dbReference>
<dbReference type="PROSITE" id="PS00175">
    <property type="entry name" value="PG_MUTASE"/>
    <property type="match status" value="1"/>
</dbReference>
<dbReference type="InterPro" id="IPR001345">
    <property type="entry name" value="PG/BPGM_mutase_AS"/>
</dbReference>
<dbReference type="Pfam" id="PF00300">
    <property type="entry name" value="His_Phos_1"/>
    <property type="match status" value="1"/>
</dbReference>
<dbReference type="SUPFAM" id="SSF53254">
    <property type="entry name" value="Phosphoglycerate mutase-like"/>
    <property type="match status" value="1"/>
</dbReference>
<sequence length="212" mass="24033">MNTQIWLIRHGETEWNAYGKFQGCKDIPLSSEGILQAKFLKKRFDKSFDLVYVSPLKRAIETAKTVCENTGTTPIISNQLREINFGEWEGLTVPQIKSQYTNQFKIWKTDEIAASLVGGDLSLKNASIRSKKEIMKIAKENKGKKIIIVAHGGIIKAGLIGIFDWKMTMYHKLVLGNTAISKLSFDEDFNPTLVSFNDTNHLPKDYKIKSYV</sequence>
<dbReference type="Gene3D" id="3.40.50.1240">
    <property type="entry name" value="Phosphoglycerate mutase-like"/>
    <property type="match status" value="1"/>
</dbReference>
<dbReference type="SMART" id="SM00855">
    <property type="entry name" value="PGAM"/>
    <property type="match status" value="1"/>
</dbReference>
<dbReference type="PANTHER" id="PTHR48100:SF1">
    <property type="entry name" value="HISTIDINE PHOSPHATASE FAMILY PROTEIN-RELATED"/>
    <property type="match status" value="1"/>
</dbReference>